<evidence type="ECO:0000256" key="8">
    <source>
        <dbReference type="ARBA" id="ARBA00023033"/>
    </source>
</evidence>
<sequence length="518" mass="59487">MCAALWICIVLLKKSWNLWKICYLYIYPEGHRNLFLLQMWANVVLGVLPKDSYWCNIAHCVYTFFFHKRCCILIFLSTETREFSKKYGPVFTVWFANTPVVVISGYQALKDSMIGMGEEFSGRANYPLLLKVSNGYGVLVSNGDRWKQLRRFCITTLKDFGMGRQSIEEKVREETSYLVQTFSTFGDSAFNPKDLISEAVCNVICSVMLGHRFESDDPLLKLFITAVNKYFHFLNSPTGQAYNIFPKIVSFFPGKIHDVLSAVQETKASLKREVEARWKTLDPSAPPQDFIEAFLLRMEEEKHNPNTEFNYENLLSTSWNLFSAGMETTSSTLRQGLLYMMKHPDIQAKVQKEIDEVLGPHRSPSIADRQNMPYTDAVVHEIQRSIDLAPTSVPHYMLNDTEFNNYLIPKGAIVLPLLSSVLSDPKLWKNPDCFDPENFLDENGRFKKNDGFVAFGMGKRACLGEAMARVELFIFFTSLLQHFTFKATVLQEELDTTPLICCFGRMPRCFECYAVRRT</sequence>
<dbReference type="GO" id="GO:0006082">
    <property type="term" value="P:organic acid metabolic process"/>
    <property type="evidence" value="ECO:0007669"/>
    <property type="project" value="TreeGrafter"/>
</dbReference>
<comment type="subcellular location">
    <subcellularLocation>
        <location evidence="2">Membrane</location>
    </subcellularLocation>
</comment>
<dbReference type="InterPro" id="IPR001128">
    <property type="entry name" value="Cyt_P450"/>
</dbReference>
<dbReference type="PRINTS" id="PR01686">
    <property type="entry name" value="EP450ICYP2D"/>
</dbReference>
<dbReference type="PANTHER" id="PTHR24300">
    <property type="entry name" value="CYTOCHROME P450 508A4-RELATED"/>
    <property type="match status" value="1"/>
</dbReference>
<evidence type="ECO:0000256" key="9">
    <source>
        <dbReference type="ARBA" id="ARBA00023136"/>
    </source>
</evidence>
<dbReference type="InterPro" id="IPR017972">
    <property type="entry name" value="Cyt_P450_CS"/>
</dbReference>
<dbReference type="InterPro" id="IPR008069">
    <property type="entry name" value="Cyt_P450_E_grp-I_CYP2D-like"/>
</dbReference>
<dbReference type="GO" id="GO:0005506">
    <property type="term" value="F:iron ion binding"/>
    <property type="evidence" value="ECO:0007669"/>
    <property type="project" value="InterPro"/>
</dbReference>
<keyword evidence="4 10" id="KW-0349">Heme</keyword>
<evidence type="ECO:0000256" key="10">
    <source>
        <dbReference type="PIRSR" id="PIRSR602401-1"/>
    </source>
</evidence>
<keyword evidence="8 11" id="KW-0503">Monooxygenase</keyword>
<dbReference type="Proteomes" id="UP000694621">
    <property type="component" value="Unplaced"/>
</dbReference>
<dbReference type="PANTHER" id="PTHR24300:SF346">
    <property type="entry name" value="CYTOCHROME P450 2C44"/>
    <property type="match status" value="1"/>
</dbReference>
<gene>
    <name evidence="13" type="primary">LOC103041915</name>
</gene>
<dbReference type="GO" id="GO:0006805">
    <property type="term" value="P:xenobiotic metabolic process"/>
    <property type="evidence" value="ECO:0007669"/>
    <property type="project" value="TreeGrafter"/>
</dbReference>
<evidence type="ECO:0000256" key="7">
    <source>
        <dbReference type="ARBA" id="ARBA00023004"/>
    </source>
</evidence>
<dbReference type="GO" id="GO:0016020">
    <property type="term" value="C:membrane"/>
    <property type="evidence" value="ECO:0007669"/>
    <property type="project" value="UniProtKB-SubCell"/>
</dbReference>
<feature type="chain" id="PRO_5034350620" evidence="12">
    <location>
        <begin position="18"/>
        <end position="518"/>
    </location>
</feature>
<dbReference type="InterPro" id="IPR002401">
    <property type="entry name" value="Cyt_P450_E_grp-I"/>
</dbReference>
<name>A0A8B9JFL7_ASTMX</name>
<evidence type="ECO:0000256" key="2">
    <source>
        <dbReference type="ARBA" id="ARBA00004370"/>
    </source>
</evidence>
<dbReference type="GO" id="GO:0020037">
    <property type="term" value="F:heme binding"/>
    <property type="evidence" value="ECO:0007669"/>
    <property type="project" value="InterPro"/>
</dbReference>
<evidence type="ECO:0000256" key="12">
    <source>
        <dbReference type="SAM" id="SignalP"/>
    </source>
</evidence>
<evidence type="ECO:0000256" key="11">
    <source>
        <dbReference type="RuleBase" id="RU000461"/>
    </source>
</evidence>
<accession>A0A8B9JFL7</accession>
<protein>
    <submittedName>
        <fullName evidence="13">Uncharacterized protein</fullName>
    </submittedName>
</protein>
<dbReference type="InterPro" id="IPR050182">
    <property type="entry name" value="Cytochrome_P450_fam2"/>
</dbReference>
<evidence type="ECO:0000313" key="13">
    <source>
        <dbReference type="Ensembl" id="ENSAMXP00005020841.1"/>
    </source>
</evidence>
<proteinExistence type="inferred from homology"/>
<keyword evidence="12" id="KW-0732">Signal</keyword>
<dbReference type="SUPFAM" id="SSF48264">
    <property type="entry name" value="Cytochrome P450"/>
    <property type="match status" value="1"/>
</dbReference>
<evidence type="ECO:0000256" key="3">
    <source>
        <dbReference type="ARBA" id="ARBA00010617"/>
    </source>
</evidence>
<dbReference type="Gene3D" id="1.10.630.10">
    <property type="entry name" value="Cytochrome P450"/>
    <property type="match status" value="1"/>
</dbReference>
<dbReference type="PRINTS" id="PR00463">
    <property type="entry name" value="EP450I"/>
</dbReference>
<comment type="similarity">
    <text evidence="3 11">Belongs to the cytochrome P450 family.</text>
</comment>
<comment type="cofactor">
    <cofactor evidence="1 10">
        <name>heme</name>
        <dbReference type="ChEBI" id="CHEBI:30413"/>
    </cofactor>
</comment>
<feature type="signal peptide" evidence="12">
    <location>
        <begin position="1"/>
        <end position="17"/>
    </location>
</feature>
<dbReference type="PRINTS" id="PR00385">
    <property type="entry name" value="P450"/>
</dbReference>
<dbReference type="GO" id="GO:0005737">
    <property type="term" value="C:cytoplasm"/>
    <property type="evidence" value="ECO:0007669"/>
    <property type="project" value="TreeGrafter"/>
</dbReference>
<evidence type="ECO:0000256" key="4">
    <source>
        <dbReference type="ARBA" id="ARBA00022617"/>
    </source>
</evidence>
<keyword evidence="7 10" id="KW-0408">Iron</keyword>
<dbReference type="CDD" id="cd11026">
    <property type="entry name" value="CYP2"/>
    <property type="match status" value="1"/>
</dbReference>
<evidence type="ECO:0000256" key="1">
    <source>
        <dbReference type="ARBA" id="ARBA00001971"/>
    </source>
</evidence>
<dbReference type="Pfam" id="PF00067">
    <property type="entry name" value="p450"/>
    <property type="match status" value="1"/>
</dbReference>
<evidence type="ECO:0000313" key="14">
    <source>
        <dbReference type="Proteomes" id="UP000694621"/>
    </source>
</evidence>
<dbReference type="InterPro" id="IPR036396">
    <property type="entry name" value="Cyt_P450_sf"/>
</dbReference>
<evidence type="ECO:0000256" key="6">
    <source>
        <dbReference type="ARBA" id="ARBA00023002"/>
    </source>
</evidence>
<keyword evidence="6 11" id="KW-0560">Oxidoreductase</keyword>
<organism evidence="13 14">
    <name type="scientific">Astyanax mexicanus</name>
    <name type="common">Blind cave fish</name>
    <name type="synonym">Astyanax fasciatus mexicanus</name>
    <dbReference type="NCBI Taxonomy" id="7994"/>
    <lineage>
        <taxon>Eukaryota</taxon>
        <taxon>Metazoa</taxon>
        <taxon>Chordata</taxon>
        <taxon>Craniata</taxon>
        <taxon>Vertebrata</taxon>
        <taxon>Euteleostomi</taxon>
        <taxon>Actinopterygii</taxon>
        <taxon>Neopterygii</taxon>
        <taxon>Teleostei</taxon>
        <taxon>Ostariophysi</taxon>
        <taxon>Characiformes</taxon>
        <taxon>Characoidei</taxon>
        <taxon>Acestrorhamphidae</taxon>
        <taxon>Acestrorhamphinae</taxon>
        <taxon>Astyanax</taxon>
    </lineage>
</organism>
<evidence type="ECO:0000256" key="5">
    <source>
        <dbReference type="ARBA" id="ARBA00022723"/>
    </source>
</evidence>
<dbReference type="GO" id="GO:0016712">
    <property type="term" value="F:oxidoreductase activity, acting on paired donors, with incorporation or reduction of molecular oxygen, reduced flavin or flavoprotein as one donor, and incorporation of one atom of oxygen"/>
    <property type="evidence" value="ECO:0007669"/>
    <property type="project" value="InterPro"/>
</dbReference>
<dbReference type="FunFam" id="1.10.630.10:FF:000004">
    <property type="entry name" value="cytochrome P450 2D15 isoform X1"/>
    <property type="match status" value="1"/>
</dbReference>
<dbReference type="AlphaFoldDB" id="A0A8B9JFL7"/>
<dbReference type="PROSITE" id="PS00086">
    <property type="entry name" value="CYTOCHROME_P450"/>
    <property type="match status" value="1"/>
</dbReference>
<keyword evidence="9" id="KW-0472">Membrane</keyword>
<dbReference type="Ensembl" id="ENSAMXT00005023025.1">
    <property type="protein sequence ID" value="ENSAMXP00005020841.1"/>
    <property type="gene ID" value="ENSAMXG00005010681.1"/>
</dbReference>
<feature type="binding site" description="axial binding residue" evidence="10">
    <location>
        <position position="462"/>
    </location>
    <ligand>
        <name>heme</name>
        <dbReference type="ChEBI" id="CHEBI:30413"/>
    </ligand>
    <ligandPart>
        <name>Fe</name>
        <dbReference type="ChEBI" id="CHEBI:18248"/>
    </ligandPart>
</feature>
<keyword evidence="5 10" id="KW-0479">Metal-binding</keyword>
<reference evidence="13" key="1">
    <citation type="submission" date="2025-08" db="UniProtKB">
        <authorList>
            <consortium name="Ensembl"/>
        </authorList>
    </citation>
    <scope>IDENTIFICATION</scope>
</reference>